<evidence type="ECO:0000313" key="10">
    <source>
        <dbReference type="Proteomes" id="UP001345013"/>
    </source>
</evidence>
<feature type="domain" description="Ketopantoate reductase C-terminal" evidence="8">
    <location>
        <begin position="303"/>
        <end position="434"/>
    </location>
</feature>
<dbReference type="EMBL" id="JAVRRG010000021">
    <property type="protein sequence ID" value="KAK5096698.1"/>
    <property type="molecule type" value="Genomic_DNA"/>
</dbReference>
<dbReference type="SUPFAM" id="SSF51735">
    <property type="entry name" value="NAD(P)-binding Rossmann-fold domains"/>
    <property type="match status" value="1"/>
</dbReference>
<evidence type="ECO:0000256" key="3">
    <source>
        <dbReference type="ARBA" id="ARBA00022857"/>
    </source>
</evidence>
<reference evidence="9 10" key="1">
    <citation type="submission" date="2023-08" db="EMBL/GenBank/DDBJ databases">
        <title>Black Yeasts Isolated from many extreme environments.</title>
        <authorList>
            <person name="Coleine C."/>
            <person name="Stajich J.E."/>
            <person name="Selbmann L."/>
        </authorList>
    </citation>
    <scope>NUCLEOTIDE SEQUENCE [LARGE SCALE GENOMIC DNA]</scope>
    <source>
        <strain evidence="9 10">CCFEE 5885</strain>
    </source>
</reference>
<protein>
    <recommendedName>
        <fullName evidence="2">2-dehydropantoate 2-reductase</fullName>
        <ecNumber evidence="2">1.1.1.169</ecNumber>
    </recommendedName>
    <alternativeName>
        <fullName evidence="5">Ketopantoate reductase</fullName>
    </alternativeName>
</protein>
<organism evidence="9 10">
    <name type="scientific">Lithohypha guttulata</name>
    <dbReference type="NCBI Taxonomy" id="1690604"/>
    <lineage>
        <taxon>Eukaryota</taxon>
        <taxon>Fungi</taxon>
        <taxon>Dikarya</taxon>
        <taxon>Ascomycota</taxon>
        <taxon>Pezizomycotina</taxon>
        <taxon>Eurotiomycetes</taxon>
        <taxon>Chaetothyriomycetidae</taxon>
        <taxon>Chaetothyriales</taxon>
        <taxon>Trichomeriaceae</taxon>
        <taxon>Lithohypha</taxon>
    </lineage>
</organism>
<evidence type="ECO:0000256" key="1">
    <source>
        <dbReference type="ARBA" id="ARBA00007870"/>
    </source>
</evidence>
<feature type="domain" description="Ketopantoate reductase N-terminal" evidence="7">
    <location>
        <begin position="46"/>
        <end position="239"/>
    </location>
</feature>
<keyword evidence="10" id="KW-1185">Reference proteome</keyword>
<evidence type="ECO:0000256" key="5">
    <source>
        <dbReference type="ARBA" id="ARBA00032024"/>
    </source>
</evidence>
<feature type="region of interest" description="Disordered" evidence="6">
    <location>
        <begin position="1"/>
        <end position="23"/>
    </location>
</feature>
<evidence type="ECO:0000313" key="9">
    <source>
        <dbReference type="EMBL" id="KAK5096698.1"/>
    </source>
</evidence>
<dbReference type="Gene3D" id="1.10.1040.10">
    <property type="entry name" value="N-(1-d-carboxylethyl)-l-norvaline Dehydrogenase, domain 2"/>
    <property type="match status" value="1"/>
</dbReference>
<dbReference type="PANTHER" id="PTHR43765:SF2">
    <property type="entry name" value="2-DEHYDROPANTOATE 2-REDUCTASE"/>
    <property type="match status" value="1"/>
</dbReference>
<proteinExistence type="inferred from homology"/>
<sequence length="486" mass="54314">MTSSQSWWEAPANPPPEEGKAPNLDFAKMDPETVPEDTEELLTRRVHLLGTGSIGTLVAHSLMVLPNPPPLTLLIHRPELYEDFKAGDRVVRLVNKNTDVNDEQRGYDVDVIERDAERVTWQHIPHVLPPSEGDGRMNRLNEAEKMESGEVFIYTLIVTVKGPATVVALRSVQHRVDQRTTILLMQNGMGQIDDLNRLVFTNPNTRPTYMLGVISHGCYMQGPFAIVHAGFGTVALGIYRDTDKYPLPPKGDDINTSTLSETDRKAMFPTDKDLYSNLSSRYLLRTLTRSPVLACAAYPYLDLFQLQLEKLVSNCVLNPLTALLNVQNGAMLNNPHLTRVQRLLIVEISLVIRGLPELEGIPNARTRFSPARLETLFEGIVNKTAKNSSSMREDVRKLLYTEVDYINGYIVNRGEQQGIKCVLNYMIMELVKARSFHDRESSSASLPNEHDSEPVATFQPRGAVSIMEAERQGDAVVLEDTGKPAS</sequence>
<dbReference type="InterPro" id="IPR013332">
    <property type="entry name" value="KPR_N"/>
</dbReference>
<feature type="region of interest" description="Disordered" evidence="6">
    <location>
        <begin position="441"/>
        <end position="460"/>
    </location>
</feature>
<evidence type="ECO:0000256" key="4">
    <source>
        <dbReference type="ARBA" id="ARBA00023002"/>
    </source>
</evidence>
<evidence type="ECO:0000256" key="2">
    <source>
        <dbReference type="ARBA" id="ARBA00013014"/>
    </source>
</evidence>
<dbReference type="Pfam" id="PF02558">
    <property type="entry name" value="ApbA"/>
    <property type="match status" value="1"/>
</dbReference>
<dbReference type="InterPro" id="IPR036291">
    <property type="entry name" value="NAD(P)-bd_dom_sf"/>
</dbReference>
<dbReference type="NCBIfam" id="TIGR00745">
    <property type="entry name" value="apbA_panE"/>
    <property type="match status" value="1"/>
</dbReference>
<comment type="similarity">
    <text evidence="1">Belongs to the ketopantoate reductase family.</text>
</comment>
<name>A0ABR0KHJ9_9EURO</name>
<dbReference type="Gene3D" id="3.40.50.720">
    <property type="entry name" value="NAD(P)-binding Rossmann-like Domain"/>
    <property type="match status" value="1"/>
</dbReference>
<accession>A0ABR0KHJ9</accession>
<dbReference type="SUPFAM" id="SSF48179">
    <property type="entry name" value="6-phosphogluconate dehydrogenase C-terminal domain-like"/>
    <property type="match status" value="1"/>
</dbReference>
<keyword evidence="4" id="KW-0560">Oxidoreductase</keyword>
<dbReference type="EC" id="1.1.1.169" evidence="2"/>
<evidence type="ECO:0000259" key="7">
    <source>
        <dbReference type="Pfam" id="PF02558"/>
    </source>
</evidence>
<dbReference type="InterPro" id="IPR003710">
    <property type="entry name" value="ApbA"/>
</dbReference>
<dbReference type="PANTHER" id="PTHR43765">
    <property type="entry name" value="2-DEHYDROPANTOATE 2-REDUCTASE-RELATED"/>
    <property type="match status" value="1"/>
</dbReference>
<comment type="caution">
    <text evidence="9">The sequence shown here is derived from an EMBL/GenBank/DDBJ whole genome shotgun (WGS) entry which is preliminary data.</text>
</comment>
<dbReference type="InterPro" id="IPR013328">
    <property type="entry name" value="6PGD_dom2"/>
</dbReference>
<dbReference type="Proteomes" id="UP001345013">
    <property type="component" value="Unassembled WGS sequence"/>
</dbReference>
<dbReference type="InterPro" id="IPR050838">
    <property type="entry name" value="Ketopantoate_reductase"/>
</dbReference>
<keyword evidence="3" id="KW-0521">NADP</keyword>
<dbReference type="Pfam" id="PF08546">
    <property type="entry name" value="ApbA_C"/>
    <property type="match status" value="1"/>
</dbReference>
<dbReference type="InterPro" id="IPR013752">
    <property type="entry name" value="KPA_reductase"/>
</dbReference>
<evidence type="ECO:0000256" key="6">
    <source>
        <dbReference type="SAM" id="MobiDB-lite"/>
    </source>
</evidence>
<gene>
    <name evidence="9" type="primary">PAN5</name>
    <name evidence="9" type="ORF">LTR24_002460</name>
</gene>
<dbReference type="InterPro" id="IPR008927">
    <property type="entry name" value="6-PGluconate_DH-like_C_sf"/>
</dbReference>
<evidence type="ECO:0000259" key="8">
    <source>
        <dbReference type="Pfam" id="PF08546"/>
    </source>
</evidence>